<keyword evidence="2" id="KW-1185">Reference proteome</keyword>
<evidence type="ECO:0000313" key="2">
    <source>
        <dbReference type="Proteomes" id="UP000320338"/>
    </source>
</evidence>
<dbReference type="AlphaFoldDB" id="A0A4Y3WTC4"/>
<accession>A0A4Y3WTC4</accession>
<proteinExistence type="predicted"/>
<evidence type="ECO:0000313" key="1">
    <source>
        <dbReference type="EMBL" id="GEC22137.1"/>
    </source>
</evidence>
<dbReference type="EMBL" id="BJNG01000039">
    <property type="protein sequence ID" value="GEC22137.1"/>
    <property type="molecule type" value="Genomic_DNA"/>
</dbReference>
<dbReference type="RefSeq" id="WP_141281335.1">
    <property type="nucleotide sequence ID" value="NZ_BAAARZ010000013.1"/>
</dbReference>
<protein>
    <submittedName>
        <fullName evidence="1">Uncharacterized protein</fullName>
    </submittedName>
</protein>
<organism evidence="1 2">
    <name type="scientific">Pseudonocardia hydrocarbonoxydans</name>
    <dbReference type="NCBI Taxonomy" id="76726"/>
    <lineage>
        <taxon>Bacteria</taxon>
        <taxon>Bacillati</taxon>
        <taxon>Actinomycetota</taxon>
        <taxon>Actinomycetes</taxon>
        <taxon>Pseudonocardiales</taxon>
        <taxon>Pseudonocardiaceae</taxon>
        <taxon>Pseudonocardia</taxon>
    </lineage>
</organism>
<dbReference type="Proteomes" id="UP000320338">
    <property type="component" value="Unassembled WGS sequence"/>
</dbReference>
<reference evidence="1 2" key="1">
    <citation type="submission" date="2019-06" db="EMBL/GenBank/DDBJ databases">
        <title>Whole genome shotgun sequence of Pseudonocardia hydrocarbonoxydans NBRC 14498.</title>
        <authorList>
            <person name="Hosoyama A."/>
            <person name="Uohara A."/>
            <person name="Ohji S."/>
            <person name="Ichikawa N."/>
        </authorList>
    </citation>
    <scope>NUCLEOTIDE SEQUENCE [LARGE SCALE GENOMIC DNA]</scope>
    <source>
        <strain evidence="1 2">NBRC 14498</strain>
    </source>
</reference>
<name>A0A4Y3WTC4_9PSEU</name>
<comment type="caution">
    <text evidence="1">The sequence shown here is derived from an EMBL/GenBank/DDBJ whole genome shotgun (WGS) entry which is preliminary data.</text>
</comment>
<sequence length="71" mass="7998">MAGDRVAPVGDRAVERAHRALQRQLAPLREAWDEQIERETDALAEEAVRVLLGLTRRAGRVRARIDRGETP</sequence>
<gene>
    <name evidence="1" type="ORF">PHY01_44200</name>
</gene>